<keyword evidence="3" id="KW-0805">Transcription regulation</keyword>
<dbReference type="SUPFAM" id="SSF53850">
    <property type="entry name" value="Periplasmic binding protein-like II"/>
    <property type="match status" value="1"/>
</dbReference>
<evidence type="ECO:0000256" key="4">
    <source>
        <dbReference type="ARBA" id="ARBA00023125"/>
    </source>
</evidence>
<dbReference type="PANTHER" id="PTHR30537">
    <property type="entry name" value="HTH-TYPE TRANSCRIPTIONAL REGULATOR"/>
    <property type="match status" value="1"/>
</dbReference>
<dbReference type="PROSITE" id="PS50931">
    <property type="entry name" value="HTH_LYSR"/>
    <property type="match status" value="1"/>
</dbReference>
<reference evidence="8" key="1">
    <citation type="journal article" date="2021" name="ISME J.">
        <title>Evolutionary origin and ecological implication of a unique nif island in free-living Bradyrhizobium lineages.</title>
        <authorList>
            <person name="Tao J."/>
        </authorList>
    </citation>
    <scope>NUCLEOTIDE SEQUENCE [LARGE SCALE GENOMIC DNA]</scope>
    <source>
        <strain evidence="8">SZCCT0094</strain>
    </source>
</reference>
<keyword evidence="8" id="KW-1185">Reference proteome</keyword>
<dbReference type="CDD" id="cd08422">
    <property type="entry name" value="PBP2_CrgA_like"/>
    <property type="match status" value="1"/>
</dbReference>
<evidence type="ECO:0000256" key="5">
    <source>
        <dbReference type="ARBA" id="ARBA00023163"/>
    </source>
</evidence>
<dbReference type="InterPro" id="IPR000847">
    <property type="entry name" value="LysR_HTH_N"/>
</dbReference>
<dbReference type="EMBL" id="JAFCLK010000007">
    <property type="protein sequence ID" value="MBR1135866.1"/>
    <property type="molecule type" value="Genomic_DNA"/>
</dbReference>
<dbReference type="Pfam" id="PF00126">
    <property type="entry name" value="HTH_1"/>
    <property type="match status" value="1"/>
</dbReference>
<evidence type="ECO:0000256" key="1">
    <source>
        <dbReference type="ARBA" id="ARBA00003502"/>
    </source>
</evidence>
<feature type="domain" description="HTH lysR-type" evidence="6">
    <location>
        <begin position="1"/>
        <end position="59"/>
    </location>
</feature>
<dbReference type="InterPro" id="IPR005119">
    <property type="entry name" value="LysR_subst-bd"/>
</dbReference>
<keyword evidence="4" id="KW-0238">DNA-binding</keyword>
<evidence type="ECO:0000259" key="6">
    <source>
        <dbReference type="PROSITE" id="PS50931"/>
    </source>
</evidence>
<dbReference type="RefSeq" id="WP_172236347.1">
    <property type="nucleotide sequence ID" value="NZ_JABFDP010000008.1"/>
</dbReference>
<evidence type="ECO:0000256" key="3">
    <source>
        <dbReference type="ARBA" id="ARBA00023015"/>
    </source>
</evidence>
<evidence type="ECO:0000313" key="7">
    <source>
        <dbReference type="EMBL" id="MBR1135866.1"/>
    </source>
</evidence>
<dbReference type="InterPro" id="IPR036388">
    <property type="entry name" value="WH-like_DNA-bd_sf"/>
</dbReference>
<comment type="similarity">
    <text evidence="2">Belongs to the LysR transcriptional regulatory family.</text>
</comment>
<name>A0ABS5G3Y2_9BRAD</name>
<protein>
    <submittedName>
        <fullName evidence="7">LysR family transcriptional regulator</fullName>
    </submittedName>
</protein>
<dbReference type="Pfam" id="PF03466">
    <property type="entry name" value="LysR_substrate"/>
    <property type="match status" value="1"/>
</dbReference>
<dbReference type="PANTHER" id="PTHR30537:SF5">
    <property type="entry name" value="HTH-TYPE TRANSCRIPTIONAL ACTIVATOR TTDR-RELATED"/>
    <property type="match status" value="1"/>
</dbReference>
<proteinExistence type="inferred from homology"/>
<dbReference type="Gene3D" id="3.40.190.290">
    <property type="match status" value="1"/>
</dbReference>
<dbReference type="Gene3D" id="1.10.10.10">
    <property type="entry name" value="Winged helix-like DNA-binding domain superfamily/Winged helix DNA-binding domain"/>
    <property type="match status" value="1"/>
</dbReference>
<sequence>MDRIDALQTFIRVMEAGSFTQAAADLGLGQPAITKRIALLEEQFGCRLFVRTTRKLRPTAEADRVLKLAKEIVTLFESAGLPSPKRVGAPSGTLRMTVPTSFGRYFFGDIFAEYGRRYPEVRLDIRFTEQFVDLVETGTELAIRIGVLSSSSLVARRVGTVKRLLVAAPALLTRHRPPRLPNDLRQLPCVTYSRLSPKNEWSFESETGRHVVGITPSLTCDDADIMSLAALEGLGAAVLPDWCAVGHIASGKLIHLLPDYDVPSLPLHVVYPDPQWMSHRARLFRDLIIERADVFAINTPQ</sequence>
<keyword evidence="5" id="KW-0804">Transcription</keyword>
<dbReference type="InterPro" id="IPR058163">
    <property type="entry name" value="LysR-type_TF_proteobact-type"/>
</dbReference>
<dbReference type="PRINTS" id="PR00039">
    <property type="entry name" value="HTHLYSR"/>
</dbReference>
<dbReference type="SUPFAM" id="SSF46785">
    <property type="entry name" value="Winged helix' DNA-binding domain"/>
    <property type="match status" value="1"/>
</dbReference>
<evidence type="ECO:0000256" key="2">
    <source>
        <dbReference type="ARBA" id="ARBA00009437"/>
    </source>
</evidence>
<evidence type="ECO:0000313" key="8">
    <source>
        <dbReference type="Proteomes" id="UP001314635"/>
    </source>
</evidence>
<accession>A0ABS5G3Y2</accession>
<comment type="function">
    <text evidence="1">NodD regulates the expression of the nodABCFE genes which encode other nodulation proteins. NodD is also a negative regulator of its own expression. Binds flavonoids as inducers.</text>
</comment>
<comment type="caution">
    <text evidence="7">The sequence shown here is derived from an EMBL/GenBank/DDBJ whole genome shotgun (WGS) entry which is preliminary data.</text>
</comment>
<dbReference type="InterPro" id="IPR036390">
    <property type="entry name" value="WH_DNA-bd_sf"/>
</dbReference>
<organism evidence="7 8">
    <name type="scientific">Bradyrhizobium denitrificans</name>
    <dbReference type="NCBI Taxonomy" id="2734912"/>
    <lineage>
        <taxon>Bacteria</taxon>
        <taxon>Pseudomonadati</taxon>
        <taxon>Pseudomonadota</taxon>
        <taxon>Alphaproteobacteria</taxon>
        <taxon>Hyphomicrobiales</taxon>
        <taxon>Nitrobacteraceae</taxon>
        <taxon>Bradyrhizobium</taxon>
    </lineage>
</organism>
<dbReference type="Proteomes" id="UP001314635">
    <property type="component" value="Unassembled WGS sequence"/>
</dbReference>
<gene>
    <name evidence="7" type="ORF">JQ619_08810</name>
</gene>